<sequence>MSEPTACAAARCRPSPSYCDSCDLLVGLECLHVTSVEQDDAGLVVMVESAPAPMGCPGCGVVAYAHGRVTVELVDLPCFERPVRLRWVKRRWSCAEPVCATGTFVEQDETVARPRGLLTVRACWWAIEQIRREHASVAGVARQLACSWKTVWRSIRPLLEALDADPARFDGVATLGVDEHVWHHVSPLKRGPKELTGMVDLTRHPDPKDPDKLIVRARLLDLIPGRSGTVYRNWLIERGDAFRAGVQVATLDPFHGYKNAIDDQLDEVASVLDAFHVVKLGGQALHEISRRVQQAIHGHRGRKGDPLCGIPQHPAPIGARIPTEPYVITAWRKRHPIQEIPDGHVFTQPWPAGPTDRRKDHTFDHQYKHDRARRTLKGIDEQVTKAERAVAGTTPVKRNRFVQLTGGSKSVNRALEAKARSLAGLKGYAEVAVMPTGGPSSALSLLRAVPLLGLSA</sequence>
<feature type="domain" description="Transposase IS204/IS1001/IS1096/IS1165 helix-turn-helix" evidence="2">
    <location>
        <begin position="112"/>
        <end position="153"/>
    </location>
</feature>
<comment type="caution">
    <text evidence="4">The sequence shown here is derived from an EMBL/GenBank/DDBJ whole genome shotgun (WGS) entry which is preliminary data.</text>
</comment>
<accession>A0A543PUE8</accession>
<proteinExistence type="predicted"/>
<organism evidence="4 5">
    <name type="scientific">Humibacillus xanthopallidus</name>
    <dbReference type="NCBI Taxonomy" id="412689"/>
    <lineage>
        <taxon>Bacteria</taxon>
        <taxon>Bacillati</taxon>
        <taxon>Actinomycetota</taxon>
        <taxon>Actinomycetes</taxon>
        <taxon>Micrococcales</taxon>
        <taxon>Intrasporangiaceae</taxon>
        <taxon>Humibacillus</taxon>
    </lineage>
</organism>
<dbReference type="Pfam" id="PF14690">
    <property type="entry name" value="Zn_ribbon_ISL3"/>
    <property type="match status" value="1"/>
</dbReference>
<dbReference type="InterPro" id="IPR032877">
    <property type="entry name" value="Transposase_HTH"/>
</dbReference>
<dbReference type="AlphaFoldDB" id="A0A543PUE8"/>
<evidence type="ECO:0000259" key="3">
    <source>
        <dbReference type="Pfam" id="PF14690"/>
    </source>
</evidence>
<dbReference type="PANTHER" id="PTHR33498">
    <property type="entry name" value="TRANSPOSASE FOR INSERTION SEQUENCE ELEMENT IS1557"/>
    <property type="match status" value="1"/>
</dbReference>
<dbReference type="EMBL" id="VFQF01000001">
    <property type="protein sequence ID" value="TQN47701.1"/>
    <property type="molecule type" value="Genomic_DNA"/>
</dbReference>
<feature type="domain" description="Transposase IS204/IS1001/IS1096/IS1165 DDE" evidence="1">
    <location>
        <begin position="175"/>
        <end position="299"/>
    </location>
</feature>
<reference evidence="4 5" key="1">
    <citation type="submission" date="2019-06" db="EMBL/GenBank/DDBJ databases">
        <title>Sequencing the genomes of 1000 actinobacteria strains.</title>
        <authorList>
            <person name="Klenk H.-P."/>
        </authorList>
    </citation>
    <scope>NUCLEOTIDE SEQUENCE [LARGE SCALE GENOMIC DNA]</scope>
    <source>
        <strain evidence="4 5">DSM 21776</strain>
    </source>
</reference>
<gene>
    <name evidence="4" type="ORF">FHX52_0810</name>
</gene>
<dbReference type="InterPro" id="IPR002560">
    <property type="entry name" value="Transposase_DDE"/>
</dbReference>
<protein>
    <submittedName>
        <fullName evidence="4">Transposase ISL3 family protein</fullName>
    </submittedName>
</protein>
<name>A0A543PUE8_9MICO</name>
<dbReference type="InterPro" id="IPR047951">
    <property type="entry name" value="Transpos_ISL3"/>
</dbReference>
<dbReference type="PANTHER" id="PTHR33498:SF1">
    <property type="entry name" value="TRANSPOSASE FOR INSERTION SEQUENCE ELEMENT IS1557"/>
    <property type="match status" value="1"/>
</dbReference>
<dbReference type="Proteomes" id="UP000320085">
    <property type="component" value="Unassembled WGS sequence"/>
</dbReference>
<dbReference type="Pfam" id="PF13542">
    <property type="entry name" value="HTH_Tnp_ISL3"/>
    <property type="match status" value="1"/>
</dbReference>
<evidence type="ECO:0000259" key="1">
    <source>
        <dbReference type="Pfam" id="PF01610"/>
    </source>
</evidence>
<evidence type="ECO:0000313" key="4">
    <source>
        <dbReference type="EMBL" id="TQN47701.1"/>
    </source>
</evidence>
<evidence type="ECO:0000259" key="2">
    <source>
        <dbReference type="Pfam" id="PF13542"/>
    </source>
</evidence>
<evidence type="ECO:0000313" key="5">
    <source>
        <dbReference type="Proteomes" id="UP000320085"/>
    </source>
</evidence>
<dbReference type="InterPro" id="IPR029261">
    <property type="entry name" value="Transposase_Znf"/>
</dbReference>
<dbReference type="Pfam" id="PF01610">
    <property type="entry name" value="DDE_Tnp_ISL3"/>
    <property type="match status" value="1"/>
</dbReference>
<feature type="domain" description="Transposase IS204/IS1001/IS1096/IS1165 zinc-finger" evidence="3">
    <location>
        <begin position="53"/>
        <end position="96"/>
    </location>
</feature>
<dbReference type="OrthoDB" id="3255666at2"/>